<comment type="similarity">
    <text evidence="3 10">Belongs to the ALG6/ALG8 glucosyltransferase family.</text>
</comment>
<dbReference type="PANTHER" id="PTHR12413">
    <property type="entry name" value="DOLICHYL GLYCOSYLTRANSFERASE"/>
    <property type="match status" value="1"/>
</dbReference>
<keyword evidence="6 10" id="KW-0812">Transmembrane</keyword>
<evidence type="ECO:0000256" key="9">
    <source>
        <dbReference type="ARBA" id="ARBA00023136"/>
    </source>
</evidence>
<evidence type="ECO:0000313" key="12">
    <source>
        <dbReference type="Proteomes" id="UP001626550"/>
    </source>
</evidence>
<keyword evidence="9 10" id="KW-0472">Membrane</keyword>
<comment type="caution">
    <text evidence="11">The sequence shown here is derived from an EMBL/GenBank/DDBJ whole genome shotgun (WGS) entry which is preliminary data.</text>
</comment>
<evidence type="ECO:0000256" key="1">
    <source>
        <dbReference type="ARBA" id="ARBA00004477"/>
    </source>
</evidence>
<dbReference type="GO" id="GO:0005789">
    <property type="term" value="C:endoplasmic reticulum membrane"/>
    <property type="evidence" value="ECO:0007669"/>
    <property type="project" value="UniProtKB-SubCell"/>
</dbReference>
<name>A0ABD2PXS8_9PLAT</name>
<dbReference type="AlphaFoldDB" id="A0ABD2PXS8"/>
<feature type="transmembrane region" description="Helical" evidence="10">
    <location>
        <begin position="65"/>
        <end position="83"/>
    </location>
</feature>
<feature type="transmembrane region" description="Helical" evidence="10">
    <location>
        <begin position="218"/>
        <end position="238"/>
    </location>
</feature>
<comment type="subcellular location">
    <subcellularLocation>
        <location evidence="1 10">Endoplasmic reticulum membrane</location>
        <topology evidence="1 10">Multi-pass membrane protein</topology>
    </subcellularLocation>
</comment>
<keyword evidence="12" id="KW-1185">Reference proteome</keyword>
<keyword evidence="7 10" id="KW-0256">Endoplasmic reticulum</keyword>
<feature type="transmembrane region" description="Helical" evidence="10">
    <location>
        <begin position="95"/>
        <end position="121"/>
    </location>
</feature>
<dbReference type="Proteomes" id="UP001626550">
    <property type="component" value="Unassembled WGS sequence"/>
</dbReference>
<reference evidence="11 12" key="1">
    <citation type="submission" date="2024-11" db="EMBL/GenBank/DDBJ databases">
        <title>Adaptive evolution of stress response genes in parasites aligns with host niche diversity.</title>
        <authorList>
            <person name="Hahn C."/>
            <person name="Resl P."/>
        </authorList>
    </citation>
    <scope>NUCLEOTIDE SEQUENCE [LARGE SCALE GENOMIC DNA]</scope>
    <source>
        <strain evidence="11">EGGRZ-B1_66</strain>
        <tissue evidence="11">Body</tissue>
    </source>
</reference>
<sequence length="391" mass="44296">MGKLGSLINPTWFELKHSRGLETDELRAYMRSTVLMTDFLTLIPAFILFFYNFKRVSNVNEPLPVAYSCVFAVLSPSLILVDHGHFQYNCASLGLFLYALVAFLNDFDCVGTILFSCAVFYKQMEFYHALPFAFYLLGRMFASRLQSSLLHAVKLAFVTLLTFIIVFYPYLGSSSDVLQVFKRMFPINRGLFEDKVANFWCVSSPLFRWKDHFASNTLFKLCFMLTVTMSLAPCLKLLACPSKQLLLYAQATVSLAFFLFSYHVHEKSIIVPLIPALCLLPLEPSLALNFSLTSVLSMWPLLSKDKLAGPTLALTFSFLFAAHTICKSCDLTASAHYVSVILFTAVISAFSILPQNSRYPHLFELVISTLGFAFFVGYFSYLLYKTVFRVK</sequence>
<keyword evidence="5 10" id="KW-0808">Transferase</keyword>
<dbReference type="GO" id="GO:0016757">
    <property type="term" value="F:glycosyltransferase activity"/>
    <property type="evidence" value="ECO:0007669"/>
    <property type="project" value="UniProtKB-KW"/>
</dbReference>
<organism evidence="11 12">
    <name type="scientific">Cichlidogyrus casuarinus</name>
    <dbReference type="NCBI Taxonomy" id="1844966"/>
    <lineage>
        <taxon>Eukaryota</taxon>
        <taxon>Metazoa</taxon>
        <taxon>Spiralia</taxon>
        <taxon>Lophotrochozoa</taxon>
        <taxon>Platyhelminthes</taxon>
        <taxon>Monogenea</taxon>
        <taxon>Monopisthocotylea</taxon>
        <taxon>Dactylogyridea</taxon>
        <taxon>Ancyrocephalidae</taxon>
        <taxon>Cichlidogyrus</taxon>
    </lineage>
</organism>
<evidence type="ECO:0000256" key="10">
    <source>
        <dbReference type="RuleBase" id="RU363110"/>
    </source>
</evidence>
<proteinExistence type="inferred from homology"/>
<dbReference type="EC" id="2.4.1.-" evidence="10"/>
<feature type="transmembrane region" description="Helical" evidence="10">
    <location>
        <begin position="34"/>
        <end position="53"/>
    </location>
</feature>
<protein>
    <recommendedName>
        <fullName evidence="10">Alpha-1,3-glucosyltransferase</fullName>
        <ecNumber evidence="10">2.4.1.-</ecNumber>
    </recommendedName>
</protein>
<keyword evidence="4 10" id="KW-0328">Glycosyltransferase</keyword>
<dbReference type="InterPro" id="IPR004856">
    <property type="entry name" value="Glyco_trans_ALG6/ALG8"/>
</dbReference>
<evidence type="ECO:0000256" key="2">
    <source>
        <dbReference type="ARBA" id="ARBA00004922"/>
    </source>
</evidence>
<comment type="pathway">
    <text evidence="2 10">Protein modification; protein glycosylation.</text>
</comment>
<dbReference type="EMBL" id="JBJKFK010001790">
    <property type="protein sequence ID" value="KAL3312225.1"/>
    <property type="molecule type" value="Genomic_DNA"/>
</dbReference>
<evidence type="ECO:0000256" key="8">
    <source>
        <dbReference type="ARBA" id="ARBA00022989"/>
    </source>
</evidence>
<evidence type="ECO:0000256" key="6">
    <source>
        <dbReference type="ARBA" id="ARBA00022692"/>
    </source>
</evidence>
<evidence type="ECO:0000256" key="5">
    <source>
        <dbReference type="ARBA" id="ARBA00022679"/>
    </source>
</evidence>
<evidence type="ECO:0000256" key="3">
    <source>
        <dbReference type="ARBA" id="ARBA00008715"/>
    </source>
</evidence>
<accession>A0ABD2PXS8</accession>
<evidence type="ECO:0000313" key="11">
    <source>
        <dbReference type="EMBL" id="KAL3312225.1"/>
    </source>
</evidence>
<keyword evidence="8 10" id="KW-1133">Transmembrane helix</keyword>
<feature type="transmembrane region" description="Helical" evidence="10">
    <location>
        <begin position="331"/>
        <end position="353"/>
    </location>
</feature>
<feature type="transmembrane region" description="Helical" evidence="10">
    <location>
        <begin position="245"/>
        <end position="263"/>
    </location>
</feature>
<feature type="transmembrane region" description="Helical" evidence="10">
    <location>
        <begin position="307"/>
        <end position="325"/>
    </location>
</feature>
<feature type="transmembrane region" description="Helical" evidence="10">
    <location>
        <begin position="152"/>
        <end position="171"/>
    </location>
</feature>
<evidence type="ECO:0000256" key="7">
    <source>
        <dbReference type="ARBA" id="ARBA00022824"/>
    </source>
</evidence>
<dbReference type="Pfam" id="PF03155">
    <property type="entry name" value="Alg6_Alg8"/>
    <property type="match status" value="1"/>
</dbReference>
<dbReference type="PANTHER" id="PTHR12413:SF1">
    <property type="entry name" value="DOLICHYL PYROPHOSPHATE MAN9GLCNAC2 ALPHA-1,3-GLUCOSYLTRANSFERASE"/>
    <property type="match status" value="1"/>
</dbReference>
<evidence type="ECO:0000256" key="4">
    <source>
        <dbReference type="ARBA" id="ARBA00022676"/>
    </source>
</evidence>
<gene>
    <name evidence="11" type="primary">ALG6</name>
    <name evidence="11" type="ORF">Ciccas_009182</name>
</gene>
<feature type="transmembrane region" description="Helical" evidence="10">
    <location>
        <begin position="365"/>
        <end position="384"/>
    </location>
</feature>